<gene>
    <name evidence="3" type="ORF">PDESU_04239</name>
</gene>
<evidence type="ECO:0000313" key="3">
    <source>
        <dbReference type="EMBL" id="VGO15654.1"/>
    </source>
</evidence>
<reference evidence="3 4" key="1">
    <citation type="submission" date="2019-04" db="EMBL/GenBank/DDBJ databases">
        <authorList>
            <person name="Van Vliet M D."/>
        </authorList>
    </citation>
    <scope>NUCLEOTIDE SEQUENCE [LARGE SCALE GENOMIC DNA]</scope>
    <source>
        <strain evidence="3 4">F1</strain>
    </source>
</reference>
<protein>
    <recommendedName>
        <fullName evidence="2">Sialate O-acetylesterase domain-containing protein</fullName>
    </recommendedName>
</protein>
<feature type="domain" description="Sialate O-acetylesterase" evidence="2">
    <location>
        <begin position="802"/>
        <end position="1017"/>
    </location>
</feature>
<accession>A0A6C2U8A9</accession>
<feature type="domain" description="Sialate O-acetylesterase" evidence="2">
    <location>
        <begin position="416"/>
        <end position="694"/>
    </location>
</feature>
<dbReference type="Pfam" id="PF03629">
    <property type="entry name" value="SASA"/>
    <property type="match status" value="2"/>
</dbReference>
<dbReference type="EMBL" id="CAAHFG010000002">
    <property type="protein sequence ID" value="VGO15654.1"/>
    <property type="molecule type" value="Genomic_DNA"/>
</dbReference>
<evidence type="ECO:0000313" key="4">
    <source>
        <dbReference type="Proteomes" id="UP000366872"/>
    </source>
</evidence>
<dbReference type="GO" id="GO:0016788">
    <property type="term" value="F:hydrolase activity, acting on ester bonds"/>
    <property type="evidence" value="ECO:0007669"/>
    <property type="project" value="UniProtKB-ARBA"/>
</dbReference>
<name>A0A6C2U8A9_PONDE</name>
<dbReference type="Proteomes" id="UP000366872">
    <property type="component" value="Unassembled WGS sequence"/>
</dbReference>
<organism evidence="3 4">
    <name type="scientific">Pontiella desulfatans</name>
    <dbReference type="NCBI Taxonomy" id="2750659"/>
    <lineage>
        <taxon>Bacteria</taxon>
        <taxon>Pseudomonadati</taxon>
        <taxon>Kiritimatiellota</taxon>
        <taxon>Kiritimatiellia</taxon>
        <taxon>Kiritimatiellales</taxon>
        <taxon>Pontiellaceae</taxon>
        <taxon>Pontiella</taxon>
    </lineage>
</organism>
<proteinExistence type="predicted"/>
<dbReference type="InterPro" id="IPR036514">
    <property type="entry name" value="SGNH_hydro_sf"/>
</dbReference>
<keyword evidence="1" id="KW-0378">Hydrolase</keyword>
<dbReference type="PANTHER" id="PTHR31988">
    <property type="entry name" value="ESTERASE, PUTATIVE (DUF303)-RELATED"/>
    <property type="match status" value="1"/>
</dbReference>
<keyword evidence="4" id="KW-1185">Reference proteome</keyword>
<evidence type="ECO:0000256" key="1">
    <source>
        <dbReference type="ARBA" id="ARBA00022801"/>
    </source>
</evidence>
<dbReference type="PANTHER" id="PTHR31988:SF19">
    <property type="entry name" value="9-O-ACETYL-N-ACETYLNEURAMINIC ACID DEACETYLASE-RELATED"/>
    <property type="match status" value="1"/>
</dbReference>
<sequence length="1340" mass="140344">MLLGFIAGNSSAESEVIAGWHDFNPSGANGLYKTSAAQKAPDTSLNGVDGGLYCAAGNRYNWGSTDGTFGTSADTGSTSTDGVMAMRTNPGEESLFFTVANHTGADLALGSIAFDFDGISANAPTNLSLRYFGGDLGATEVEINSISGINALRNGTVSDYYDVDWSLAALADTTLANGESATFRLFVSDAVNTLQAMAIDNLAVLGGGTGAPVTTLKPRKSISINFTNGEADKTIASGEIAGFERSNAWNEAPSSSGGQTSVNLLDDAGEETTASVTTTFGHLNSGTGGTGSANDRLYRAYGLVSGSEGVAVSNLPPAFTEAGYSVIVYFDIDAGVADRTHFFTLGNQTFWGTEESGFFSGTFRRAKGNTAGAASSTANYAVFTGLTNSNFTIAGGTADGARAAICGIQVVADAGVDVYLLSGQSNMGGYGEVAAARAAGQQIEFPEILTYHSANVAANSPAKTLGTLAQMPVYNAVNHGPEIGLGDRLLELNPNGTQMAFIKHAQDGRNLYDHFAPGTNSADVANWGEHFSLLVDTVTNGLAELRAHGFEPAIQGMVWQQGEADAKSETYTNIFGEQVNSSTQYDTNMRNFISRIREQFAADAGDDGIRFVLGEVFPQIRADLADVFPGYETVKATQLGLDETQTNGFPNTATVPADTDGMSTNEQMVDGYRDWDDIHLSWQGQVTLGRSMADLLTGRRVAIASPSSRHIVQRDAGNRGTIEVSGTYTIPPDVVEARTVVMAGANSGTGSAWSTIAVAPSNGVFNGALTNIAAGGWYRLEVRSVIQGAPGPAAVLEKVGVGDIYITFGQSNSANHGAPALTPDDDRVVARMSLDNMLWQHAADPQPIASGSGGSPWSRLGDLLAASENVPIGFLSVGVGSTKVIQWIPGSTYYDERVRPAVESFPANGFRAILWHQGEADSGAGTAFATYRDRLASIIAQTRTDAGWNIPWYVAEVSRLSGSNLLKGMPINAAQRAVIHADENVWFGAGTDDLHLMGMLNDLNHFNAAGLLAHAQLWADILTGNPAPTVDNAGLESNTPLAEGAVHVASVSDTSAASPQVIGWRILDAAGTAASDGTDGYYHPDSSAYSEADHVAFLEGGSAGNHFLQTLRTRVVPDTGYTLSVALGLRKTGTFGNARIEMLANGEAVASATVSASDLVADAFTTVSIPFVSGNSVAVNQPLSIRIVKVDGGDTYLDFDNVSLTAARTPFSLWQETWFGGTTTSTAGIHADPEGDGLSNGLEYFLGSSPEAIDPQPFNGPVVDATSAQVSVALDPSVTDDGLEMDYSFDLETWYAAASASHPGVESSRTASEWTLDVPAELSEHMFFRIKINDSGVLIK</sequence>
<dbReference type="InterPro" id="IPR052940">
    <property type="entry name" value="Carb_Esterase_6"/>
</dbReference>
<dbReference type="InterPro" id="IPR005181">
    <property type="entry name" value="SASA"/>
</dbReference>
<evidence type="ECO:0000259" key="2">
    <source>
        <dbReference type="Pfam" id="PF03629"/>
    </source>
</evidence>
<dbReference type="SUPFAM" id="SSF52266">
    <property type="entry name" value="SGNH hydrolase"/>
    <property type="match status" value="2"/>
</dbReference>
<dbReference type="Gene3D" id="3.40.50.1110">
    <property type="entry name" value="SGNH hydrolase"/>
    <property type="match status" value="2"/>
</dbReference>
<dbReference type="InterPro" id="IPR054720">
    <property type="entry name" value="HpiC1"/>
</dbReference>
<dbReference type="Pfam" id="PF22825">
    <property type="entry name" value="HpiC1-like"/>
    <property type="match status" value="1"/>
</dbReference>